<keyword evidence="4 5" id="KW-0238">DNA-binding</keyword>
<evidence type="ECO:0000313" key="7">
    <source>
        <dbReference type="EMBL" id="CAJ0597910.1"/>
    </source>
</evidence>
<dbReference type="InterPro" id="IPR006612">
    <property type="entry name" value="THAP_Znf"/>
</dbReference>
<evidence type="ECO:0000313" key="8">
    <source>
        <dbReference type="Proteomes" id="UP001176961"/>
    </source>
</evidence>
<dbReference type="Pfam" id="PF05485">
    <property type="entry name" value="THAP"/>
    <property type="match status" value="1"/>
</dbReference>
<feature type="domain" description="THAP-type" evidence="6">
    <location>
        <begin position="115"/>
        <end position="192"/>
    </location>
</feature>
<dbReference type="InterPro" id="IPR013087">
    <property type="entry name" value="Znf_C2H2_type"/>
</dbReference>
<dbReference type="GO" id="GO:0008270">
    <property type="term" value="F:zinc ion binding"/>
    <property type="evidence" value="ECO:0007669"/>
    <property type="project" value="UniProtKB-KW"/>
</dbReference>
<evidence type="ECO:0000256" key="2">
    <source>
        <dbReference type="ARBA" id="ARBA00022771"/>
    </source>
</evidence>
<keyword evidence="1" id="KW-0479">Metal-binding</keyword>
<evidence type="ECO:0000256" key="3">
    <source>
        <dbReference type="ARBA" id="ARBA00022833"/>
    </source>
</evidence>
<dbReference type="EMBL" id="CATQJL010000223">
    <property type="protein sequence ID" value="CAJ0597910.1"/>
    <property type="molecule type" value="Genomic_DNA"/>
</dbReference>
<keyword evidence="8" id="KW-1185">Reference proteome</keyword>
<sequence length="492" mass="56482">RGAGNNNGAAYNRLQKSCRFSCFCAFAGSKRQIHLYRMYFGRRLTPGRRLLDSQEHAIVVEPISIVDDIAEDEEDAYEEMDEEEEEDCTTSSATAPVMPCAEVEVPEASGSFVSTPPHCIVCNRTPTPKTRLFRWPDDQQLRRSWLAFFHMEPDYLDGCKDPYICNVHFDASQFLYEGDHVYWKKDPFPRFRQRRSILADPFPWEVTISSKKQTPQEAQPYRMRHGIQHEHKVTFRESFFKSKSKSSHPVAVVSLPGNPNIFYEFSYTRTSSVDSSKFYSCLTCRKAKIDTRVKDVIRTIHIKDGTIRSRGDPFWGHHFACRPFTCVDDPDLLQADTNPNHLGDNAHHMQGVPTALRKDSEWETRYAPYCTPESVDPSLPHQNVNDNHEVDEVYLSAGQMRTVSPSAANAKVGFSRQRKIQSLPRCHLCRKLLPSTKLLVQHLQRHIRSCPNCKLCGTKLSPDDSVRIRRIRTCIKCVRKMGIGESLLEKHV</sequence>
<gene>
    <name evidence="7" type="ORF">CYNAS_LOCUS9893</name>
</gene>
<protein>
    <recommendedName>
        <fullName evidence="6">THAP-type domain-containing protein</fullName>
    </recommendedName>
</protein>
<organism evidence="7 8">
    <name type="scientific">Cylicocyclus nassatus</name>
    <name type="common">Nematode worm</name>
    <dbReference type="NCBI Taxonomy" id="53992"/>
    <lineage>
        <taxon>Eukaryota</taxon>
        <taxon>Metazoa</taxon>
        <taxon>Ecdysozoa</taxon>
        <taxon>Nematoda</taxon>
        <taxon>Chromadorea</taxon>
        <taxon>Rhabditida</taxon>
        <taxon>Rhabditina</taxon>
        <taxon>Rhabditomorpha</taxon>
        <taxon>Strongyloidea</taxon>
        <taxon>Strongylidae</taxon>
        <taxon>Cylicocyclus</taxon>
    </lineage>
</organism>
<proteinExistence type="predicted"/>
<comment type="caution">
    <text evidence="7">The sequence shown here is derived from an EMBL/GenBank/DDBJ whole genome shotgun (WGS) entry which is preliminary data.</text>
</comment>
<dbReference type="SMART" id="SM00980">
    <property type="entry name" value="THAP"/>
    <property type="match status" value="1"/>
</dbReference>
<dbReference type="AlphaFoldDB" id="A0AA36GT76"/>
<keyword evidence="2 5" id="KW-0863">Zinc-finger</keyword>
<evidence type="ECO:0000259" key="6">
    <source>
        <dbReference type="PROSITE" id="PS50950"/>
    </source>
</evidence>
<dbReference type="Proteomes" id="UP001176961">
    <property type="component" value="Unassembled WGS sequence"/>
</dbReference>
<evidence type="ECO:0000256" key="5">
    <source>
        <dbReference type="PROSITE-ProRule" id="PRU00309"/>
    </source>
</evidence>
<name>A0AA36GT76_CYLNA</name>
<reference evidence="7" key="1">
    <citation type="submission" date="2023-07" db="EMBL/GenBank/DDBJ databases">
        <authorList>
            <consortium name="CYATHOMIX"/>
        </authorList>
    </citation>
    <scope>NUCLEOTIDE SEQUENCE</scope>
    <source>
        <strain evidence="7">N/A</strain>
    </source>
</reference>
<evidence type="ECO:0000256" key="1">
    <source>
        <dbReference type="ARBA" id="ARBA00022723"/>
    </source>
</evidence>
<dbReference type="PROSITE" id="PS50950">
    <property type="entry name" value="ZF_THAP"/>
    <property type="match status" value="1"/>
</dbReference>
<feature type="non-terminal residue" evidence="7">
    <location>
        <position position="492"/>
    </location>
</feature>
<keyword evidence="3" id="KW-0862">Zinc</keyword>
<dbReference type="GO" id="GO:0003677">
    <property type="term" value="F:DNA binding"/>
    <property type="evidence" value="ECO:0007669"/>
    <property type="project" value="UniProtKB-UniRule"/>
</dbReference>
<accession>A0AA36GT76</accession>
<evidence type="ECO:0000256" key="4">
    <source>
        <dbReference type="ARBA" id="ARBA00023125"/>
    </source>
</evidence>
<dbReference type="SUPFAM" id="SSF57716">
    <property type="entry name" value="Glucocorticoid receptor-like (DNA-binding domain)"/>
    <property type="match status" value="1"/>
</dbReference>
<dbReference type="PROSITE" id="PS00028">
    <property type="entry name" value="ZINC_FINGER_C2H2_1"/>
    <property type="match status" value="1"/>
</dbReference>